<dbReference type="InterPro" id="IPR006214">
    <property type="entry name" value="Bax_inhibitor_1-related"/>
</dbReference>
<keyword evidence="3 6" id="KW-0812">Transmembrane</keyword>
<feature type="transmembrane region" description="Helical" evidence="6">
    <location>
        <begin position="122"/>
        <end position="143"/>
    </location>
</feature>
<keyword evidence="5 6" id="KW-0472">Membrane</keyword>
<evidence type="ECO:0000256" key="6">
    <source>
        <dbReference type="RuleBase" id="RU004379"/>
    </source>
</evidence>
<evidence type="ECO:0000256" key="4">
    <source>
        <dbReference type="ARBA" id="ARBA00022989"/>
    </source>
</evidence>
<evidence type="ECO:0000313" key="7">
    <source>
        <dbReference type="EMBL" id="OQV18726.1"/>
    </source>
</evidence>
<dbReference type="AlphaFoldDB" id="A0A1W0WU46"/>
<dbReference type="CDD" id="cd10430">
    <property type="entry name" value="BI-1"/>
    <property type="match status" value="1"/>
</dbReference>
<gene>
    <name evidence="7" type="ORF">BV898_07165</name>
</gene>
<dbReference type="EMBL" id="MTYJ01000046">
    <property type="protein sequence ID" value="OQV18726.1"/>
    <property type="molecule type" value="Genomic_DNA"/>
</dbReference>
<sequence>MDFMRHRTDSERSGFDLQGLLDFSALEKPVKQHLTKVYGALAMASTICAAGAYCAIQGLVPAIFTGFLSLIAVLGLTIWLISTEPSPQNQDKRMGMFMGVAALMGINMAGLIEMVIAINPQIVFTALMVTTVVFTCFSLAALLSGNQRQFLYLGGILSSGLMSLMVIRLIGMLTGSKIAMDLTMYLGLAILCGFVLFDTQMIVMKCRAGDRDYIKHALDLFIDAVGLFKHIMVLLAQKEDRRNNKRRN</sequence>
<evidence type="ECO:0000256" key="3">
    <source>
        <dbReference type="ARBA" id="ARBA00022692"/>
    </source>
</evidence>
<reference evidence="8" key="1">
    <citation type="submission" date="2017-01" db="EMBL/GenBank/DDBJ databases">
        <title>Comparative genomics of anhydrobiosis in the tardigrade Hypsibius dujardini.</title>
        <authorList>
            <person name="Yoshida Y."/>
            <person name="Koutsovoulos G."/>
            <person name="Laetsch D."/>
            <person name="Stevens L."/>
            <person name="Kumar S."/>
            <person name="Horikawa D."/>
            <person name="Ishino K."/>
            <person name="Komine S."/>
            <person name="Tomita M."/>
            <person name="Blaxter M."/>
            <person name="Arakawa K."/>
        </authorList>
    </citation>
    <scope>NUCLEOTIDE SEQUENCE [LARGE SCALE GENOMIC DNA]</scope>
    <source>
        <strain evidence="8">Z151</strain>
    </source>
</reference>
<name>A0A1W0WU46_HYPEX</name>
<comment type="caution">
    <text evidence="7">The sequence shown here is derived from an EMBL/GenBank/DDBJ whole genome shotgun (WGS) entry which is preliminary data.</text>
</comment>
<feature type="transmembrane region" description="Helical" evidence="6">
    <location>
        <begin position="37"/>
        <end position="56"/>
    </location>
</feature>
<dbReference type="GO" id="GO:0016020">
    <property type="term" value="C:membrane"/>
    <property type="evidence" value="ECO:0007669"/>
    <property type="project" value="UniProtKB-SubCell"/>
</dbReference>
<dbReference type="Pfam" id="PF01027">
    <property type="entry name" value="Bax1-I"/>
    <property type="match status" value="1"/>
</dbReference>
<organism evidence="7 8">
    <name type="scientific">Hypsibius exemplaris</name>
    <name type="common">Freshwater tardigrade</name>
    <dbReference type="NCBI Taxonomy" id="2072580"/>
    <lineage>
        <taxon>Eukaryota</taxon>
        <taxon>Metazoa</taxon>
        <taxon>Ecdysozoa</taxon>
        <taxon>Tardigrada</taxon>
        <taxon>Eutardigrada</taxon>
        <taxon>Parachela</taxon>
        <taxon>Hypsibioidea</taxon>
        <taxon>Hypsibiidae</taxon>
        <taxon>Hypsibius</taxon>
    </lineage>
</organism>
<keyword evidence="8" id="KW-1185">Reference proteome</keyword>
<dbReference type="Proteomes" id="UP000192578">
    <property type="component" value="Unassembled WGS sequence"/>
</dbReference>
<evidence type="ECO:0000256" key="1">
    <source>
        <dbReference type="ARBA" id="ARBA00004141"/>
    </source>
</evidence>
<comment type="subcellular location">
    <subcellularLocation>
        <location evidence="1">Membrane</location>
        <topology evidence="1">Multi-pass membrane protein</topology>
    </subcellularLocation>
</comment>
<protein>
    <submittedName>
        <fullName evidence="7">Bax inhibitor 1</fullName>
    </submittedName>
</protein>
<evidence type="ECO:0000256" key="5">
    <source>
        <dbReference type="ARBA" id="ARBA00023136"/>
    </source>
</evidence>
<feature type="transmembrane region" description="Helical" evidence="6">
    <location>
        <begin position="62"/>
        <end position="82"/>
    </location>
</feature>
<feature type="transmembrane region" description="Helical" evidence="6">
    <location>
        <begin position="182"/>
        <end position="204"/>
    </location>
</feature>
<dbReference type="PANTHER" id="PTHR23291">
    <property type="entry name" value="BAX INHIBITOR-RELATED"/>
    <property type="match status" value="1"/>
</dbReference>
<comment type="similarity">
    <text evidence="2 6">Belongs to the BI1 family.</text>
</comment>
<dbReference type="PANTHER" id="PTHR23291:SF32">
    <property type="entry name" value="BAX INHIBITOR 1"/>
    <property type="match status" value="1"/>
</dbReference>
<dbReference type="OrthoDB" id="1277691at2759"/>
<proteinExistence type="inferred from homology"/>
<keyword evidence="4 6" id="KW-1133">Transmembrane helix</keyword>
<accession>A0A1W0WU46</accession>
<evidence type="ECO:0000256" key="2">
    <source>
        <dbReference type="ARBA" id="ARBA00010350"/>
    </source>
</evidence>
<feature type="transmembrane region" description="Helical" evidence="6">
    <location>
        <begin position="94"/>
        <end position="116"/>
    </location>
</feature>
<evidence type="ECO:0000313" key="8">
    <source>
        <dbReference type="Proteomes" id="UP000192578"/>
    </source>
</evidence>
<feature type="transmembrane region" description="Helical" evidence="6">
    <location>
        <begin position="150"/>
        <end position="170"/>
    </location>
</feature>